<reference evidence="2" key="1">
    <citation type="journal article" date="2016" name="Nat. Commun.">
        <title>The Gonium pectorale genome demonstrates co-option of cell cycle regulation during the evolution of multicellularity.</title>
        <authorList>
            <person name="Hanschen E.R."/>
            <person name="Marriage T.N."/>
            <person name="Ferris P.J."/>
            <person name="Hamaji T."/>
            <person name="Toyoda A."/>
            <person name="Fujiyama A."/>
            <person name="Neme R."/>
            <person name="Noguchi H."/>
            <person name="Minakuchi Y."/>
            <person name="Suzuki M."/>
            <person name="Kawai-Toyooka H."/>
            <person name="Smith D.R."/>
            <person name="Sparks H."/>
            <person name="Anderson J."/>
            <person name="Bakaric R."/>
            <person name="Luria V."/>
            <person name="Karger A."/>
            <person name="Kirschner M.W."/>
            <person name="Durand P.M."/>
            <person name="Michod R.E."/>
            <person name="Nozaki H."/>
            <person name="Olson B.J."/>
        </authorList>
    </citation>
    <scope>NUCLEOTIDE SEQUENCE [LARGE SCALE GENOMIC DNA]</scope>
    <source>
        <strain evidence="2">NIES-2863</strain>
    </source>
</reference>
<dbReference type="EMBL" id="LSYV01000029">
    <property type="protein sequence ID" value="KXZ48411.1"/>
    <property type="molecule type" value="Genomic_DNA"/>
</dbReference>
<evidence type="ECO:0000313" key="2">
    <source>
        <dbReference type="Proteomes" id="UP000075714"/>
    </source>
</evidence>
<keyword evidence="2" id="KW-1185">Reference proteome</keyword>
<dbReference type="GO" id="GO:0005783">
    <property type="term" value="C:endoplasmic reticulum"/>
    <property type="evidence" value="ECO:0007669"/>
    <property type="project" value="TreeGrafter"/>
</dbReference>
<gene>
    <name evidence="1" type="ORF">GPECTOR_28g818</name>
</gene>
<dbReference type="Gene3D" id="1.25.40.20">
    <property type="entry name" value="Ankyrin repeat-containing domain"/>
    <property type="match status" value="2"/>
</dbReference>
<dbReference type="GO" id="GO:0071944">
    <property type="term" value="C:cell periphery"/>
    <property type="evidence" value="ECO:0007669"/>
    <property type="project" value="TreeGrafter"/>
</dbReference>
<dbReference type="AlphaFoldDB" id="A0A150GEX6"/>
<sequence>MSLLWARASSSGTCWSQLPLEIVGRIASHLDRNEVACSFRHVNKAAAAQFSGPEFITVHLSQPVPPHAFAAHWLAPGSTRGLTLEQRQQLLCLTATSGVVANLEAALQAAGCPLTYEVFKAAAAAGELPSCQWLLDHGCPTIEDFSDGSRLLETAAQGGHLHMCEWLLSLDDLDWPSDGSNAAAHGGHVGLMLWLLGQGATLAQFEHIRFELPVKGAAHGCDLATLQRVWREARQDQRNRHKERAIVAAAGSPTPDWAAKVEWLEAQGCPRSEAVAVEVIAQAGAEAVGRLAWLRSRGYPIADWALEEAVAGGNVAAVLYLVLYATGWPPVIVSQAAMVAARGGHLHLLVWLLETFGAEAVELGDQLFTAAAESGRVELLAWLREQGCGWCHKAYKAAAGSGCEAALEWLAERGCPMPDNGKPYAYACENGDLSTARCLLRLGLAWGPVGAVFSQAVKGTRRPAPPPLLRWLLEAGCPVDLEAARAQIFAAAEQEVRGAAVALEVLDECQKRQEDRQRQEQQQLRGPA</sequence>
<dbReference type="Proteomes" id="UP000075714">
    <property type="component" value="Unassembled WGS sequence"/>
</dbReference>
<comment type="caution">
    <text evidence="1">The sequence shown here is derived from an EMBL/GenBank/DDBJ whole genome shotgun (WGS) entry which is preliminary data.</text>
</comment>
<dbReference type="PANTHER" id="PTHR12393:SF6">
    <property type="entry name" value="SPHINGOMYELIN PHOSPHODIESTERASE 2"/>
    <property type="match status" value="1"/>
</dbReference>
<dbReference type="OrthoDB" id="63514at2759"/>
<protein>
    <submittedName>
        <fullName evidence="1">Uncharacterized protein</fullName>
    </submittedName>
</protein>
<dbReference type="STRING" id="33097.A0A150GEX6"/>
<dbReference type="GO" id="GO:0016020">
    <property type="term" value="C:membrane"/>
    <property type="evidence" value="ECO:0007669"/>
    <property type="project" value="TreeGrafter"/>
</dbReference>
<dbReference type="GO" id="GO:0030149">
    <property type="term" value="P:sphingolipid catabolic process"/>
    <property type="evidence" value="ECO:0007669"/>
    <property type="project" value="TreeGrafter"/>
</dbReference>
<organism evidence="1 2">
    <name type="scientific">Gonium pectorale</name>
    <name type="common">Green alga</name>
    <dbReference type="NCBI Taxonomy" id="33097"/>
    <lineage>
        <taxon>Eukaryota</taxon>
        <taxon>Viridiplantae</taxon>
        <taxon>Chlorophyta</taxon>
        <taxon>core chlorophytes</taxon>
        <taxon>Chlorophyceae</taxon>
        <taxon>CS clade</taxon>
        <taxon>Chlamydomonadales</taxon>
        <taxon>Volvocaceae</taxon>
        <taxon>Gonium</taxon>
    </lineage>
</organism>
<evidence type="ECO:0000313" key="1">
    <source>
        <dbReference type="EMBL" id="KXZ48411.1"/>
    </source>
</evidence>
<dbReference type="GO" id="GO:0046513">
    <property type="term" value="P:ceramide biosynthetic process"/>
    <property type="evidence" value="ECO:0007669"/>
    <property type="project" value="TreeGrafter"/>
</dbReference>
<proteinExistence type="predicted"/>
<dbReference type="GO" id="GO:0004620">
    <property type="term" value="F:phospholipase activity"/>
    <property type="evidence" value="ECO:0007669"/>
    <property type="project" value="TreeGrafter"/>
</dbReference>
<dbReference type="SUPFAM" id="SSF48403">
    <property type="entry name" value="Ankyrin repeat"/>
    <property type="match status" value="1"/>
</dbReference>
<dbReference type="InterPro" id="IPR036770">
    <property type="entry name" value="Ankyrin_rpt-contain_sf"/>
</dbReference>
<accession>A0A150GEX6</accession>
<name>A0A150GEX6_GONPE</name>
<dbReference type="PANTHER" id="PTHR12393">
    <property type="entry name" value="SPHINGOMYELIN PHOSPHODIESTERASE RELATED"/>
    <property type="match status" value="1"/>
</dbReference>